<comment type="similarity">
    <text evidence="1">Belongs to the UPF0749 family.</text>
</comment>
<dbReference type="Proteomes" id="UP001596455">
    <property type="component" value="Unassembled WGS sequence"/>
</dbReference>
<dbReference type="PANTHER" id="PTHR37313:SF2">
    <property type="entry name" value="UPF0749 PROTEIN YLXX"/>
    <property type="match status" value="1"/>
</dbReference>
<dbReference type="Pfam" id="PF05949">
    <property type="entry name" value="DUF881"/>
    <property type="match status" value="1"/>
</dbReference>
<accession>A0ABW2QD34</accession>
<feature type="region of interest" description="Disordered" evidence="2">
    <location>
        <begin position="97"/>
        <end position="116"/>
    </location>
</feature>
<feature type="compositionally biased region" description="Basic and acidic residues" evidence="2">
    <location>
        <begin position="10"/>
        <end position="30"/>
    </location>
</feature>
<organism evidence="4 5">
    <name type="scientific">Georgenia alba</name>
    <dbReference type="NCBI Taxonomy" id="2233858"/>
    <lineage>
        <taxon>Bacteria</taxon>
        <taxon>Bacillati</taxon>
        <taxon>Actinomycetota</taxon>
        <taxon>Actinomycetes</taxon>
        <taxon>Micrococcales</taxon>
        <taxon>Bogoriellaceae</taxon>
        <taxon>Georgenia</taxon>
    </lineage>
</organism>
<keyword evidence="3" id="KW-0472">Membrane</keyword>
<dbReference type="RefSeq" id="WP_382396189.1">
    <property type="nucleotide sequence ID" value="NZ_JBHTCQ010000004.1"/>
</dbReference>
<keyword evidence="3" id="KW-1133">Transmembrane helix</keyword>
<protein>
    <submittedName>
        <fullName evidence="4">DUF881 domain-containing protein</fullName>
    </submittedName>
</protein>
<dbReference type="Gene3D" id="3.30.70.1880">
    <property type="entry name" value="Protein of unknown function DUF881"/>
    <property type="match status" value="1"/>
</dbReference>
<comment type="caution">
    <text evidence="4">The sequence shown here is derived from an EMBL/GenBank/DDBJ whole genome shotgun (WGS) entry which is preliminary data.</text>
</comment>
<evidence type="ECO:0000313" key="5">
    <source>
        <dbReference type="Proteomes" id="UP001596455"/>
    </source>
</evidence>
<keyword evidence="5" id="KW-1185">Reference proteome</keyword>
<feature type="compositionally biased region" description="Low complexity" evidence="2">
    <location>
        <begin position="105"/>
        <end position="116"/>
    </location>
</feature>
<dbReference type="PANTHER" id="PTHR37313">
    <property type="entry name" value="UPF0749 PROTEIN RV1825"/>
    <property type="match status" value="1"/>
</dbReference>
<feature type="transmembrane region" description="Helical" evidence="3">
    <location>
        <begin position="40"/>
        <end position="64"/>
    </location>
</feature>
<evidence type="ECO:0000256" key="1">
    <source>
        <dbReference type="ARBA" id="ARBA00009108"/>
    </source>
</evidence>
<evidence type="ECO:0000313" key="4">
    <source>
        <dbReference type="EMBL" id="MFC7406652.1"/>
    </source>
</evidence>
<keyword evidence="3" id="KW-0812">Transmembrane</keyword>
<dbReference type="InterPro" id="IPR010273">
    <property type="entry name" value="DUF881"/>
</dbReference>
<gene>
    <name evidence="4" type="ORF">ACFQQL_16150</name>
</gene>
<evidence type="ECO:0000256" key="2">
    <source>
        <dbReference type="SAM" id="MobiDB-lite"/>
    </source>
</evidence>
<sequence length="272" mass="29104">MSDDETTEPSGDRPATRGDDRPPRSPERVARSRRVLRSLISARISAIHVVVALLCAGLGFAVVAQVRQTQDDVLSSMRQDDLVRLLDELTRRNEELEAEQEQLQDDLSGLRSSTSSREAAQEAAELRAITRGMLAGTLPVHGPGITLTVSDPDHAVSAHVLVTILEELRNAGAEAVELSGQRLTASSWILDDPSGGVVVDGERISPPYEWRAVGEPETLAVALNIPGGATASVRNVGATTELTEEDDVEITAVREVEPVEVASPVPPSESDE</sequence>
<proteinExistence type="inferred from homology"/>
<reference evidence="5" key="1">
    <citation type="journal article" date="2019" name="Int. J. Syst. Evol. Microbiol.">
        <title>The Global Catalogue of Microorganisms (GCM) 10K type strain sequencing project: providing services to taxonomists for standard genome sequencing and annotation.</title>
        <authorList>
            <consortium name="The Broad Institute Genomics Platform"/>
            <consortium name="The Broad Institute Genome Sequencing Center for Infectious Disease"/>
            <person name="Wu L."/>
            <person name="Ma J."/>
        </authorList>
    </citation>
    <scope>NUCLEOTIDE SEQUENCE [LARGE SCALE GENOMIC DNA]</scope>
    <source>
        <strain evidence="5">JCM 1490</strain>
    </source>
</reference>
<dbReference type="EMBL" id="JBHTCQ010000004">
    <property type="protein sequence ID" value="MFC7406652.1"/>
    <property type="molecule type" value="Genomic_DNA"/>
</dbReference>
<evidence type="ECO:0000256" key="3">
    <source>
        <dbReference type="SAM" id="Phobius"/>
    </source>
</evidence>
<feature type="region of interest" description="Disordered" evidence="2">
    <location>
        <begin position="1"/>
        <end position="30"/>
    </location>
</feature>
<name>A0ABW2QD34_9MICO</name>